<keyword evidence="4" id="KW-1185">Reference proteome</keyword>
<dbReference type="OrthoDB" id="511483at2"/>
<dbReference type="InterPro" id="IPR000086">
    <property type="entry name" value="NUDIX_hydrolase_dom"/>
</dbReference>
<proteinExistence type="predicted"/>
<sequence length="138" mass="16046">MIRNRGSAIIVQENEIALIKRIRNNEVYFVFPGGGIEEYETPEEATIREVYEELGVHVEIQKLVTKYEYNGTQFFYHTRIISGVFGTGNGEEFKSIERGEYLPVWIPLKELLSLNVKPYKVAEIISYCYKNMKSDNIQ</sequence>
<comment type="caution">
    <text evidence="3">The sequence shown here is derived from an EMBL/GenBank/DDBJ whole genome shotgun (WGS) entry which is preliminary data.</text>
</comment>
<dbReference type="Proteomes" id="UP000027778">
    <property type="component" value="Unassembled WGS sequence"/>
</dbReference>
<dbReference type="RefSeq" id="WP_033677827.1">
    <property type="nucleotide sequence ID" value="NZ_JOTM01000036.1"/>
</dbReference>
<evidence type="ECO:0000256" key="1">
    <source>
        <dbReference type="ARBA" id="ARBA00022801"/>
    </source>
</evidence>
<dbReference type="eggNOG" id="COG1051">
    <property type="taxonomic scope" value="Bacteria"/>
</dbReference>
<dbReference type="AlphaFoldDB" id="A0A073K6Z1"/>
<dbReference type="PANTHER" id="PTHR43736:SF2">
    <property type="entry name" value="MUTT_NUDIX FAMILY PROTEIN"/>
    <property type="match status" value="1"/>
</dbReference>
<dbReference type="Pfam" id="PF00293">
    <property type="entry name" value="NUDIX"/>
    <property type="match status" value="1"/>
</dbReference>
<dbReference type="EMBL" id="JOTM01000036">
    <property type="protein sequence ID" value="KEK22242.1"/>
    <property type="molecule type" value="Genomic_DNA"/>
</dbReference>
<feature type="domain" description="Nudix hydrolase" evidence="2">
    <location>
        <begin position="1"/>
        <end position="129"/>
    </location>
</feature>
<name>A0A073K6Z1_9BACI</name>
<evidence type="ECO:0000259" key="2">
    <source>
        <dbReference type="PROSITE" id="PS51462"/>
    </source>
</evidence>
<accession>A0A073K6Z1</accession>
<dbReference type="STRING" id="574375.AZF08_13715"/>
<dbReference type="CDD" id="cd04669">
    <property type="entry name" value="NUDIX_Hydrolase"/>
    <property type="match status" value="1"/>
</dbReference>
<dbReference type="PANTHER" id="PTHR43736">
    <property type="entry name" value="ADP-RIBOSE PYROPHOSPHATASE"/>
    <property type="match status" value="1"/>
</dbReference>
<protein>
    <submittedName>
        <fullName evidence="3">DNA mismatch repair protein MutT</fullName>
    </submittedName>
</protein>
<dbReference type="PROSITE" id="PS51462">
    <property type="entry name" value="NUDIX"/>
    <property type="match status" value="1"/>
</dbReference>
<dbReference type="InterPro" id="IPR015797">
    <property type="entry name" value="NUDIX_hydrolase-like_dom_sf"/>
</dbReference>
<gene>
    <name evidence="3" type="ORF">BAGA_20335</name>
</gene>
<evidence type="ECO:0000313" key="4">
    <source>
        <dbReference type="Proteomes" id="UP000027778"/>
    </source>
</evidence>
<dbReference type="SUPFAM" id="SSF55811">
    <property type="entry name" value="Nudix"/>
    <property type="match status" value="1"/>
</dbReference>
<dbReference type="GO" id="GO:0016787">
    <property type="term" value="F:hydrolase activity"/>
    <property type="evidence" value="ECO:0007669"/>
    <property type="project" value="UniProtKB-KW"/>
</dbReference>
<dbReference type="PRINTS" id="PR00502">
    <property type="entry name" value="NUDIXFAMILY"/>
</dbReference>
<dbReference type="Gene3D" id="3.90.79.10">
    <property type="entry name" value="Nucleoside Triphosphate Pyrophosphohydrolase"/>
    <property type="match status" value="1"/>
</dbReference>
<keyword evidence="1" id="KW-0378">Hydrolase</keyword>
<organism evidence="3 4">
    <name type="scientific">Bacillus gaemokensis</name>
    <dbReference type="NCBI Taxonomy" id="574375"/>
    <lineage>
        <taxon>Bacteria</taxon>
        <taxon>Bacillati</taxon>
        <taxon>Bacillota</taxon>
        <taxon>Bacilli</taxon>
        <taxon>Bacillales</taxon>
        <taxon>Bacillaceae</taxon>
        <taxon>Bacillus</taxon>
        <taxon>Bacillus cereus group</taxon>
    </lineage>
</organism>
<reference evidence="3 4" key="1">
    <citation type="submission" date="2014-06" db="EMBL/GenBank/DDBJ databases">
        <title>Draft genome sequence of Bacillus gaemokensis JCM 15801 (MCCC 1A00707).</title>
        <authorList>
            <person name="Lai Q."/>
            <person name="Liu Y."/>
            <person name="Shao Z."/>
        </authorList>
    </citation>
    <scope>NUCLEOTIDE SEQUENCE [LARGE SCALE GENOMIC DNA]</scope>
    <source>
        <strain evidence="3 4">JCM 15801</strain>
    </source>
</reference>
<evidence type="ECO:0000313" key="3">
    <source>
        <dbReference type="EMBL" id="KEK22242.1"/>
    </source>
</evidence>
<dbReference type="InterPro" id="IPR020476">
    <property type="entry name" value="Nudix_hydrolase"/>
</dbReference>